<dbReference type="InterPro" id="IPR051350">
    <property type="entry name" value="WD_repeat-ST_regulator"/>
</dbReference>
<keyword evidence="2" id="KW-0677">Repeat</keyword>
<evidence type="ECO:0000256" key="2">
    <source>
        <dbReference type="ARBA" id="ARBA00022737"/>
    </source>
</evidence>
<dbReference type="PROSITE" id="PS50896">
    <property type="entry name" value="LISH"/>
    <property type="match status" value="1"/>
</dbReference>
<dbReference type="PROSITE" id="PS50082">
    <property type="entry name" value="WD_REPEATS_2"/>
    <property type="match status" value="3"/>
</dbReference>
<dbReference type="SUPFAM" id="SSF50978">
    <property type="entry name" value="WD40 repeat-like"/>
    <property type="match status" value="1"/>
</dbReference>
<feature type="compositionally biased region" description="Basic and acidic residues" evidence="4">
    <location>
        <begin position="58"/>
        <end position="73"/>
    </location>
</feature>
<dbReference type="Proteomes" id="UP001301350">
    <property type="component" value="Unassembled WGS sequence"/>
</dbReference>
<evidence type="ECO:0000256" key="4">
    <source>
        <dbReference type="SAM" id="MobiDB-lite"/>
    </source>
</evidence>
<dbReference type="InterPro" id="IPR001680">
    <property type="entry name" value="WD40_rpt"/>
</dbReference>
<dbReference type="PROSITE" id="PS50294">
    <property type="entry name" value="WD_REPEATS_REGION"/>
    <property type="match status" value="3"/>
</dbReference>
<proteinExistence type="predicted"/>
<dbReference type="Pfam" id="PF23627">
    <property type="entry name" value="LisH_WDR26"/>
    <property type="match status" value="1"/>
</dbReference>
<dbReference type="PROSITE" id="PS00678">
    <property type="entry name" value="WD_REPEATS_1"/>
    <property type="match status" value="1"/>
</dbReference>
<evidence type="ECO:0000313" key="6">
    <source>
        <dbReference type="Proteomes" id="UP001301350"/>
    </source>
</evidence>
<sequence length="756" mass="82326">MTRAATGATERSGAVDSEGGWNGTTAASAADDGAVAVGHVASGEEWENGAPTAGAADGQRDAPDRRAAPGERTRLGLDRSEVVRLVLQQLEDLGYVQTVRALEKESRCRAQSGWIRQLRERVRQGEWEAAVEVLQAVDATVSSSEPVTLERAEATRLEEARFLLMEEKFLELLRGVSATSSSLPTSAAVNGAAAASANLDADANPVAVSTTSLWAALQCLREELAPLEVAMREPLRMHRLVLALLEAGAPSDDADPVNASAAVVERARQARELVFQRLQRLFPKECTVESGRLELLLYRALRHNLAASLYPYTRQRQVSLLEDMVFDPSRVPTHDSHTLCRHTNEVWHVQFSHDGRWLASGGKDAKIVLWDMSRLDLTAGDASTRSRLVTAAAATATPTDTSGGLRSPSDASSDGDGERDSSDHTRDDDEAEERGGSAAEATADSDRRPVHSGTGRGGVVATATDDARLALELHGHRGAVNFLAWSPNDRLLLSAANDMEVRIWHVHTGKCIWVCQSRHQPVTACAWLPDGERLLVCYADRQAFIWRLTPAAATATTATDASRQISPAACTAQLLLTMRGRLFHDVAFVPGSHMLVGVSDERQIHRYVLGSALRELEPWLAEDDLLTSLSLSRTDRGRYALVNVSSESQTHPEIHEWDLQAGVLVRRYVGLKQGRFVIRSCFGGVNDCFVVSGSEDMHVYLWQRNDGRLLAKLPGHSGTVNAVCWNPRHDSMFASASDDGMVRLWQAPGAARVYSR</sequence>
<feature type="compositionally biased region" description="Basic and acidic residues" evidence="4">
    <location>
        <begin position="416"/>
        <end position="427"/>
    </location>
</feature>
<accession>A0AAV9IUH0</accession>
<feature type="compositionally biased region" description="Low complexity" evidence="4">
    <location>
        <begin position="26"/>
        <end position="43"/>
    </location>
</feature>
<dbReference type="InterPro" id="IPR019775">
    <property type="entry name" value="WD40_repeat_CS"/>
</dbReference>
<feature type="region of interest" description="Disordered" evidence="4">
    <location>
        <begin position="1"/>
        <end position="73"/>
    </location>
</feature>
<evidence type="ECO:0000313" key="5">
    <source>
        <dbReference type="EMBL" id="KAK4535919.1"/>
    </source>
</evidence>
<dbReference type="AlphaFoldDB" id="A0AAV9IUH0"/>
<evidence type="ECO:0000256" key="3">
    <source>
        <dbReference type="PROSITE-ProRule" id="PRU00221"/>
    </source>
</evidence>
<reference evidence="5 6" key="1">
    <citation type="submission" date="2022-07" db="EMBL/GenBank/DDBJ databases">
        <title>Genome-wide signatures of adaptation to extreme environments.</title>
        <authorList>
            <person name="Cho C.H."/>
            <person name="Yoon H.S."/>
        </authorList>
    </citation>
    <scope>NUCLEOTIDE SEQUENCE [LARGE SCALE GENOMIC DNA]</scope>
    <source>
        <strain evidence="5 6">DBV 063 E5</strain>
    </source>
</reference>
<feature type="compositionally biased region" description="Low complexity" evidence="4">
    <location>
        <begin position="392"/>
        <end position="401"/>
    </location>
</feature>
<organism evidence="5 6">
    <name type="scientific">Cyanidium caldarium</name>
    <name type="common">Red alga</name>
    <dbReference type="NCBI Taxonomy" id="2771"/>
    <lineage>
        <taxon>Eukaryota</taxon>
        <taxon>Rhodophyta</taxon>
        <taxon>Bangiophyceae</taxon>
        <taxon>Cyanidiales</taxon>
        <taxon>Cyanidiaceae</taxon>
        <taxon>Cyanidium</taxon>
    </lineage>
</organism>
<feature type="region of interest" description="Disordered" evidence="4">
    <location>
        <begin position="392"/>
        <end position="459"/>
    </location>
</feature>
<keyword evidence="6" id="KW-1185">Reference proteome</keyword>
<comment type="caution">
    <text evidence="5">The sequence shown here is derived from an EMBL/GenBank/DDBJ whole genome shotgun (WGS) entry which is preliminary data.</text>
</comment>
<dbReference type="InterPro" id="IPR036322">
    <property type="entry name" value="WD40_repeat_dom_sf"/>
</dbReference>
<dbReference type="Pfam" id="PF00400">
    <property type="entry name" value="WD40"/>
    <property type="match status" value="4"/>
</dbReference>
<dbReference type="InterPro" id="IPR015943">
    <property type="entry name" value="WD40/YVTN_repeat-like_dom_sf"/>
</dbReference>
<dbReference type="InterPro" id="IPR006594">
    <property type="entry name" value="LisH"/>
</dbReference>
<evidence type="ECO:0000256" key="1">
    <source>
        <dbReference type="ARBA" id="ARBA00022574"/>
    </source>
</evidence>
<dbReference type="EMBL" id="JANCYW010000006">
    <property type="protein sequence ID" value="KAK4535919.1"/>
    <property type="molecule type" value="Genomic_DNA"/>
</dbReference>
<feature type="repeat" description="WD" evidence="3">
    <location>
        <begin position="339"/>
        <end position="373"/>
    </location>
</feature>
<protein>
    <submittedName>
        <fullName evidence="5">Uncharacterized protein</fullName>
    </submittedName>
</protein>
<gene>
    <name evidence="5" type="ORF">CDCA_CDCA06G1944</name>
</gene>
<feature type="repeat" description="WD" evidence="3">
    <location>
        <begin position="473"/>
        <end position="514"/>
    </location>
</feature>
<dbReference type="SMART" id="SM00320">
    <property type="entry name" value="WD40"/>
    <property type="match status" value="6"/>
</dbReference>
<keyword evidence="1 3" id="KW-0853">WD repeat</keyword>
<dbReference type="Gene3D" id="2.130.10.10">
    <property type="entry name" value="YVTN repeat-like/Quinoprotein amine dehydrogenase"/>
    <property type="match status" value="2"/>
</dbReference>
<feature type="repeat" description="WD" evidence="3">
    <location>
        <begin position="713"/>
        <end position="755"/>
    </location>
</feature>
<dbReference type="PANTHER" id="PTHR22838:SF0">
    <property type="entry name" value="WD REPEAT-CONTAINING PROTEIN 26"/>
    <property type="match status" value="1"/>
</dbReference>
<name>A0AAV9IUH0_CYACA</name>
<dbReference type="PANTHER" id="PTHR22838">
    <property type="entry name" value="WD REPEAT PROTEIN 26-RELATED"/>
    <property type="match status" value="1"/>
</dbReference>